<name>A0A8S5SZE2_9CAUD</name>
<protein>
    <submittedName>
        <fullName evidence="2">Uncharacterized protein</fullName>
    </submittedName>
</protein>
<proteinExistence type="predicted"/>
<reference evidence="2" key="1">
    <citation type="journal article" date="2021" name="Proc. Natl. Acad. Sci. U.S.A.">
        <title>A Catalog of Tens of Thousands of Viruses from Human Metagenomes Reveals Hidden Associations with Chronic Diseases.</title>
        <authorList>
            <person name="Tisza M.J."/>
            <person name="Buck C.B."/>
        </authorList>
    </citation>
    <scope>NUCLEOTIDE SEQUENCE</scope>
    <source>
        <strain evidence="2">CtRwl19</strain>
    </source>
</reference>
<dbReference type="EMBL" id="BK032716">
    <property type="protein sequence ID" value="DAF56476.1"/>
    <property type="molecule type" value="Genomic_DNA"/>
</dbReference>
<keyword evidence="1" id="KW-1133">Transmembrane helix</keyword>
<evidence type="ECO:0000256" key="1">
    <source>
        <dbReference type="SAM" id="Phobius"/>
    </source>
</evidence>
<feature type="transmembrane region" description="Helical" evidence="1">
    <location>
        <begin position="12"/>
        <end position="33"/>
    </location>
</feature>
<sequence length="41" mass="5195">MYFLLKIYSFLFKWLFLLVINFAKNCLIAYFLINEYFDLRF</sequence>
<evidence type="ECO:0000313" key="2">
    <source>
        <dbReference type="EMBL" id="DAF56476.1"/>
    </source>
</evidence>
<keyword evidence="1" id="KW-0812">Transmembrane</keyword>
<keyword evidence="1" id="KW-0472">Membrane</keyword>
<organism evidence="2">
    <name type="scientific">Siphoviridae sp. ctRwl19</name>
    <dbReference type="NCBI Taxonomy" id="2827871"/>
    <lineage>
        <taxon>Viruses</taxon>
        <taxon>Duplodnaviria</taxon>
        <taxon>Heunggongvirae</taxon>
        <taxon>Uroviricota</taxon>
        <taxon>Caudoviricetes</taxon>
    </lineage>
</organism>
<accession>A0A8S5SZE2</accession>